<protein>
    <submittedName>
        <fullName evidence="5">Uncharacterized protein</fullName>
    </submittedName>
</protein>
<keyword evidence="2" id="KW-0040">ANK repeat</keyword>
<name>A0A3M2SI23_9HYPO</name>
<dbReference type="Pfam" id="PF22939">
    <property type="entry name" value="WHD_GPIID"/>
    <property type="match status" value="1"/>
</dbReference>
<dbReference type="Pfam" id="PF13637">
    <property type="entry name" value="Ank_4"/>
    <property type="match status" value="1"/>
</dbReference>
<evidence type="ECO:0000313" key="5">
    <source>
        <dbReference type="EMBL" id="RMJ17207.1"/>
    </source>
</evidence>
<comment type="caution">
    <text evidence="5">The sequence shown here is derived from an EMBL/GenBank/DDBJ whole genome shotgun (WGS) entry which is preliminary data.</text>
</comment>
<keyword evidence="1" id="KW-0677">Repeat</keyword>
<dbReference type="SUPFAM" id="SSF48403">
    <property type="entry name" value="Ankyrin repeat"/>
    <property type="match status" value="1"/>
</dbReference>
<organism evidence="5 6">
    <name type="scientific">Fusarium kuroshium</name>
    <dbReference type="NCBI Taxonomy" id="2010991"/>
    <lineage>
        <taxon>Eukaryota</taxon>
        <taxon>Fungi</taxon>
        <taxon>Dikarya</taxon>
        <taxon>Ascomycota</taxon>
        <taxon>Pezizomycotina</taxon>
        <taxon>Sordariomycetes</taxon>
        <taxon>Hypocreomycetidae</taxon>
        <taxon>Hypocreales</taxon>
        <taxon>Nectriaceae</taxon>
        <taxon>Fusarium</taxon>
        <taxon>Fusarium solani species complex</taxon>
    </lineage>
</organism>
<keyword evidence="6" id="KW-1185">Reference proteome</keyword>
<dbReference type="PANTHER" id="PTHR10039">
    <property type="entry name" value="AMELOGENIN"/>
    <property type="match status" value="1"/>
</dbReference>
<dbReference type="InterPro" id="IPR056884">
    <property type="entry name" value="NPHP3-like_N"/>
</dbReference>
<dbReference type="PROSITE" id="PS50088">
    <property type="entry name" value="ANK_REPEAT"/>
    <property type="match status" value="6"/>
</dbReference>
<dbReference type="PANTHER" id="PTHR10039:SF14">
    <property type="entry name" value="NACHT DOMAIN-CONTAINING PROTEIN"/>
    <property type="match status" value="1"/>
</dbReference>
<dbReference type="PROSITE" id="PS50297">
    <property type="entry name" value="ANK_REP_REGION"/>
    <property type="match status" value="6"/>
</dbReference>
<evidence type="ECO:0000256" key="2">
    <source>
        <dbReference type="PROSITE-ProRule" id="PRU00023"/>
    </source>
</evidence>
<feature type="repeat" description="ANK" evidence="2">
    <location>
        <begin position="581"/>
        <end position="613"/>
    </location>
</feature>
<accession>A0A3M2SI23</accession>
<feature type="repeat" description="ANK" evidence="2">
    <location>
        <begin position="676"/>
        <end position="708"/>
    </location>
</feature>
<evidence type="ECO:0000259" key="3">
    <source>
        <dbReference type="Pfam" id="PF22939"/>
    </source>
</evidence>
<dbReference type="SUPFAM" id="SSF52540">
    <property type="entry name" value="P-loop containing nucleoside triphosphate hydrolases"/>
    <property type="match status" value="1"/>
</dbReference>
<dbReference type="Gene3D" id="3.40.50.300">
    <property type="entry name" value="P-loop containing nucleotide triphosphate hydrolases"/>
    <property type="match status" value="1"/>
</dbReference>
<feature type="repeat" description="ANK" evidence="2">
    <location>
        <begin position="647"/>
        <end position="679"/>
    </location>
</feature>
<gene>
    <name evidence="5" type="ORF">CDV36_003146</name>
</gene>
<sequence length="844" mass="95112">MDNGQPMIRQEIHNVSATNGGISLAGTFKDCTIGGAQHLTTQEKIAKCRNTLFVSDPKIDRATLISSKGQRTPGTCEWIRENLHYQAWLAGESRLLWISGGPGRGKTVLSLFLNEEVEKLCETTEDRLLFYFCRFQDERYNKTINVLRSLIYQILEFSVDGPEVQQALEYFDAPEKVQFALSSFECLWTVLEKLLAQPGLPRIFCIIDGVDECHSSHQLVAKLYDYCKSQARKNDSTGLRLAMIGRDLEELDAFPGIKVDPDNEEDVNEDVNAFISSSLEPLARIQGFDDDIRSRVKKSLLERAEGIFLWVSFVIDELSRKKTCVEILETLHALPKGLHPIFARMLHNIDSGQRQTSALILKWVALAERPLTLNELAGAIGVEPGDHGVSIERITADRVAICRPFLKVHNNHVLFVHQSAKEYLLRKKHDADQVLEGFRITADQGHAALAQKCLLVLEDSALQHTTLDLDDMPWQDASPLLGYAVFYWQSHAKLASRDAKHLFNPDRPFFQQPSASRSNWRHLYNSWPSKTNTLWLPRTPLHMACYFSIVPWVEIALQWDKSIPRRVRVWPSRKTIDRTDDDRTPLGWAVTSGDKDTVQILLDSGADIDARDRRGRTALLYAVLQGSEPMVRLLLDSGASLDSKNRQGAAALTHAVSMGHESITRLLLERGVSANGRYRPLHGAVTSRHDGMVPLLLKYGADVNILGYGWDEDGFFKMTPLIRAALAGQDTTVRQLLEHGADANARARWTFLRLHYSGFRYIIEERRSPSVMRRVWKYHSAHKSGSAIVYAAKHGHTTTVQLLLDHGVDISIKDGNGRTALECAARNGFKDIEELLLKYGRVEG</sequence>
<dbReference type="Pfam" id="PF12796">
    <property type="entry name" value="Ank_2"/>
    <property type="match status" value="2"/>
</dbReference>
<dbReference type="EMBL" id="NKUJ01000036">
    <property type="protein sequence ID" value="RMJ17207.1"/>
    <property type="molecule type" value="Genomic_DNA"/>
</dbReference>
<proteinExistence type="predicted"/>
<feature type="repeat" description="ANK" evidence="2">
    <location>
        <begin position="716"/>
        <end position="748"/>
    </location>
</feature>
<dbReference type="OrthoDB" id="20872at2759"/>
<evidence type="ECO:0000256" key="1">
    <source>
        <dbReference type="ARBA" id="ARBA00022737"/>
    </source>
</evidence>
<reference evidence="5 6" key="1">
    <citation type="submission" date="2017-06" db="EMBL/GenBank/DDBJ databases">
        <title>Comparative genomic analysis of Ambrosia Fusariam Clade fungi.</title>
        <authorList>
            <person name="Stajich J.E."/>
            <person name="Carrillo J."/>
            <person name="Kijimoto T."/>
            <person name="Eskalen A."/>
            <person name="O'Donnell K."/>
            <person name="Kasson M."/>
        </authorList>
    </citation>
    <scope>NUCLEOTIDE SEQUENCE [LARGE SCALE GENOMIC DNA]</scope>
    <source>
        <strain evidence="5">UCR3666</strain>
    </source>
</reference>
<feature type="repeat" description="ANK" evidence="2">
    <location>
        <begin position="614"/>
        <end position="646"/>
    </location>
</feature>
<evidence type="ECO:0000259" key="4">
    <source>
        <dbReference type="Pfam" id="PF24883"/>
    </source>
</evidence>
<dbReference type="SMART" id="SM00248">
    <property type="entry name" value="ANK"/>
    <property type="match status" value="7"/>
</dbReference>
<dbReference type="InterPro" id="IPR027417">
    <property type="entry name" value="P-loop_NTPase"/>
</dbReference>
<dbReference type="InterPro" id="IPR036770">
    <property type="entry name" value="Ankyrin_rpt-contain_sf"/>
</dbReference>
<dbReference type="AlphaFoldDB" id="A0A3M2SI23"/>
<feature type="domain" description="Nephrocystin 3-like N-terminal" evidence="4">
    <location>
        <begin position="74"/>
        <end position="230"/>
    </location>
</feature>
<evidence type="ECO:0000313" key="6">
    <source>
        <dbReference type="Proteomes" id="UP000277212"/>
    </source>
</evidence>
<dbReference type="STRING" id="2010991.A0A3M2SI23"/>
<dbReference type="Pfam" id="PF00023">
    <property type="entry name" value="Ank"/>
    <property type="match status" value="1"/>
</dbReference>
<feature type="domain" description="GPI inositol-deacylase winged helix" evidence="3">
    <location>
        <begin position="353"/>
        <end position="433"/>
    </location>
</feature>
<dbReference type="InterPro" id="IPR054471">
    <property type="entry name" value="GPIID_WHD"/>
</dbReference>
<dbReference type="Proteomes" id="UP000277212">
    <property type="component" value="Unassembled WGS sequence"/>
</dbReference>
<dbReference type="InterPro" id="IPR002110">
    <property type="entry name" value="Ankyrin_rpt"/>
</dbReference>
<feature type="repeat" description="ANK" evidence="2">
    <location>
        <begin position="783"/>
        <end position="815"/>
    </location>
</feature>
<dbReference type="Gene3D" id="1.25.40.20">
    <property type="entry name" value="Ankyrin repeat-containing domain"/>
    <property type="match status" value="3"/>
</dbReference>
<dbReference type="Pfam" id="PF24883">
    <property type="entry name" value="NPHP3_N"/>
    <property type="match status" value="1"/>
</dbReference>